<organism evidence="1 2">
    <name type="scientific">Weissella oryzae (strain DSM 25784 / JCM 18191 / LMG 30913 / SG25)</name>
    <dbReference type="NCBI Taxonomy" id="1329250"/>
    <lineage>
        <taxon>Bacteria</taxon>
        <taxon>Bacillati</taxon>
        <taxon>Bacillota</taxon>
        <taxon>Bacilli</taxon>
        <taxon>Lactobacillales</taxon>
        <taxon>Lactobacillaceae</taxon>
        <taxon>Weissella</taxon>
    </lineage>
</organism>
<dbReference type="PANTHER" id="PTHR10000">
    <property type="entry name" value="PHOSPHOSERINE PHOSPHATASE"/>
    <property type="match status" value="1"/>
</dbReference>
<dbReference type="Gene3D" id="3.40.50.1000">
    <property type="entry name" value="HAD superfamily/HAD-like"/>
    <property type="match status" value="1"/>
</dbReference>
<evidence type="ECO:0000313" key="1">
    <source>
        <dbReference type="EMBL" id="GAK31615.1"/>
    </source>
</evidence>
<accession>A0A069CUX1</accession>
<dbReference type="GO" id="GO:0000287">
    <property type="term" value="F:magnesium ion binding"/>
    <property type="evidence" value="ECO:0007669"/>
    <property type="project" value="TreeGrafter"/>
</dbReference>
<sequence>MTLKLIATDMDGTLLRDDRTFDYDRMRRLLDEMDARGIRFVAASGNQLGQLKSYFAEVGEERVTYVSDNGALVTDHGETLAEATLTRAQLARVINWNNEHYAKMENLIILSGNKGAYISNNVPAELKAGTAKFFTNLHQVEKLLEIDDEIFKLSLVWPPTVSVYESVRSLRQVFEGELHATGSGFGSVDILAAGINKQTGLAELGKTFQIRPDEMAAFGDNANDLEMLRFVKYPFVMPNAEAFMHERIKQDALADNNDNGVLATIEALLDGRLLDR</sequence>
<dbReference type="EMBL" id="DF820495">
    <property type="protein sequence ID" value="GAK31615.1"/>
    <property type="molecule type" value="Genomic_DNA"/>
</dbReference>
<dbReference type="NCBIfam" id="TIGR01484">
    <property type="entry name" value="HAD-SF-IIB"/>
    <property type="match status" value="1"/>
</dbReference>
<reference evidence="2" key="1">
    <citation type="journal article" date="2014" name="Genome Announc.">
        <title>Draft genome sequence of Weissella oryzae SG25T, isolated from fermented rice grains.</title>
        <authorList>
            <person name="Tanizawa Y."/>
            <person name="Fujisawa T."/>
            <person name="Mochizuki T."/>
            <person name="Kaminuma E."/>
            <person name="Suzuki Y."/>
            <person name="Nakamura Y."/>
            <person name="Tohno M."/>
        </authorList>
    </citation>
    <scope>NUCLEOTIDE SEQUENCE [LARGE SCALE GENOMIC DNA]</scope>
    <source>
        <strain evidence="2">DSM 25784 / JCM 18191 / LMG 30913 / SG25</strain>
    </source>
</reference>
<dbReference type="Pfam" id="PF08282">
    <property type="entry name" value="Hydrolase_3"/>
    <property type="match status" value="1"/>
</dbReference>
<dbReference type="GO" id="GO:0005829">
    <property type="term" value="C:cytosol"/>
    <property type="evidence" value="ECO:0007669"/>
    <property type="project" value="TreeGrafter"/>
</dbReference>
<gene>
    <name evidence="1" type="ORF">WOSG25_120060</name>
</gene>
<dbReference type="AlphaFoldDB" id="A0A069CUX1"/>
<dbReference type="InterPro" id="IPR036412">
    <property type="entry name" value="HAD-like_sf"/>
</dbReference>
<dbReference type="SUPFAM" id="SSF56784">
    <property type="entry name" value="HAD-like"/>
    <property type="match status" value="1"/>
</dbReference>
<name>A0A069CUX1_WEIOS</name>
<dbReference type="PROSITE" id="PS01229">
    <property type="entry name" value="COF_2"/>
    <property type="match status" value="1"/>
</dbReference>
<dbReference type="CDD" id="cd07518">
    <property type="entry name" value="HAD_YbiV-Like"/>
    <property type="match status" value="1"/>
</dbReference>
<dbReference type="RefSeq" id="WP_027699569.1">
    <property type="nucleotide sequence ID" value="NZ_DF820495.1"/>
</dbReference>
<dbReference type="STRING" id="1329250.WOSG25_120060"/>
<dbReference type="InterPro" id="IPR006379">
    <property type="entry name" value="HAD-SF_hydro_IIB"/>
</dbReference>
<protein>
    <submittedName>
        <fullName evidence="1">Possible sugar phosphatase</fullName>
    </submittedName>
</protein>
<evidence type="ECO:0000313" key="2">
    <source>
        <dbReference type="Proteomes" id="UP000030643"/>
    </source>
</evidence>
<dbReference type="SFLD" id="SFLDS00003">
    <property type="entry name" value="Haloacid_Dehalogenase"/>
    <property type="match status" value="1"/>
</dbReference>
<dbReference type="GO" id="GO:0016791">
    <property type="term" value="F:phosphatase activity"/>
    <property type="evidence" value="ECO:0007669"/>
    <property type="project" value="TreeGrafter"/>
</dbReference>
<proteinExistence type="predicted"/>
<dbReference type="SFLD" id="SFLDG01140">
    <property type="entry name" value="C2.B:_Phosphomannomutase_and_P"/>
    <property type="match status" value="1"/>
</dbReference>
<dbReference type="PANTHER" id="PTHR10000:SF53">
    <property type="entry name" value="5-AMINO-6-(5-PHOSPHO-D-RIBITYLAMINO)URACIL PHOSPHATASE YBJI-RELATED"/>
    <property type="match status" value="1"/>
</dbReference>
<keyword evidence="2" id="KW-1185">Reference proteome</keyword>
<dbReference type="Proteomes" id="UP000030643">
    <property type="component" value="Unassembled WGS sequence"/>
</dbReference>
<dbReference type="OrthoDB" id="9814970at2"/>
<dbReference type="eggNOG" id="COG0561">
    <property type="taxonomic scope" value="Bacteria"/>
</dbReference>
<dbReference type="InterPro" id="IPR023214">
    <property type="entry name" value="HAD_sf"/>
</dbReference>
<dbReference type="Gene3D" id="3.30.1240.10">
    <property type="match status" value="1"/>
</dbReference>